<comment type="caution">
    <text evidence="2">The sequence shown here is derived from an EMBL/GenBank/DDBJ whole genome shotgun (WGS) entry which is preliminary data.</text>
</comment>
<accession>A0A081Q5G7</accession>
<feature type="transmembrane region" description="Helical" evidence="1">
    <location>
        <begin position="37"/>
        <end position="64"/>
    </location>
</feature>
<protein>
    <submittedName>
        <fullName evidence="2">Uncharacterized protein</fullName>
    </submittedName>
</protein>
<reference evidence="3 5" key="2">
    <citation type="submission" date="2018-11" db="EMBL/GenBank/DDBJ databases">
        <title>Species Designations Belie Phenotypic and Genotypic Heterogeneity in Oral Streptococci.</title>
        <authorList>
            <person name="Velsko I."/>
        </authorList>
    </citation>
    <scope>NUCLEOTIDE SEQUENCE [LARGE SCALE GENOMIC DNA]</scope>
    <source>
        <strain evidence="3 5">BCA12</strain>
    </source>
</reference>
<evidence type="ECO:0000313" key="3">
    <source>
        <dbReference type="EMBL" id="RSI81966.1"/>
    </source>
</evidence>
<keyword evidence="1" id="KW-1133">Transmembrane helix</keyword>
<dbReference type="EMBL" id="RJNR01000006">
    <property type="protein sequence ID" value="RSI81966.1"/>
    <property type="molecule type" value="Genomic_DNA"/>
</dbReference>
<evidence type="ECO:0000313" key="2">
    <source>
        <dbReference type="EMBL" id="KJQ72856.1"/>
    </source>
</evidence>
<evidence type="ECO:0000256" key="1">
    <source>
        <dbReference type="SAM" id="Phobius"/>
    </source>
</evidence>
<name>A0A081Q5G7_STRMT</name>
<reference evidence="2 4" key="1">
    <citation type="submission" date="2015-02" db="EMBL/GenBank/DDBJ databases">
        <title>Evolution of amylase-binding proteins of oral streptococcal species.</title>
        <authorList>
            <person name="Haase E.M."/>
        </authorList>
    </citation>
    <scope>NUCLEOTIDE SEQUENCE [LARGE SCALE GENOMIC DNA]</scope>
    <source>
        <strain evidence="2 4">SK137</strain>
    </source>
</reference>
<dbReference type="RefSeq" id="WP_004259684.1">
    <property type="nucleotide sequence ID" value="NZ_CP190759.1"/>
</dbReference>
<feature type="transmembrane region" description="Helical" evidence="1">
    <location>
        <begin position="7"/>
        <end position="31"/>
    </location>
</feature>
<evidence type="ECO:0000313" key="5">
    <source>
        <dbReference type="Proteomes" id="UP000277742"/>
    </source>
</evidence>
<keyword evidence="1" id="KW-0472">Membrane</keyword>
<dbReference type="PATRIC" id="fig|28037.100.peg.774"/>
<dbReference type="AlphaFoldDB" id="A0A081Q5G7"/>
<dbReference type="EMBL" id="JYGQ01000001">
    <property type="protein sequence ID" value="KJQ72856.1"/>
    <property type="molecule type" value="Genomic_DNA"/>
</dbReference>
<dbReference type="Proteomes" id="UP000033415">
    <property type="component" value="Unassembled WGS sequence"/>
</dbReference>
<sequence>MYQVFRLLSILFMGLTSATFFLSLWAITLFLEHGRPIFSILIPIIFSLSGFFLSSFAFYSFGILENIKIKVKALDEIYNGKALYREYIATRGEDR</sequence>
<keyword evidence="1" id="KW-0812">Transmembrane</keyword>
<dbReference type="Proteomes" id="UP000277742">
    <property type="component" value="Unassembled WGS sequence"/>
</dbReference>
<gene>
    <name evidence="3" type="ORF">D8855_05525</name>
    <name evidence="2" type="ORF">TZ91_00457</name>
</gene>
<proteinExistence type="predicted"/>
<organism evidence="2 4">
    <name type="scientific">Streptococcus mitis</name>
    <dbReference type="NCBI Taxonomy" id="28037"/>
    <lineage>
        <taxon>Bacteria</taxon>
        <taxon>Bacillati</taxon>
        <taxon>Bacillota</taxon>
        <taxon>Bacilli</taxon>
        <taxon>Lactobacillales</taxon>
        <taxon>Streptococcaceae</taxon>
        <taxon>Streptococcus</taxon>
        <taxon>Streptococcus mitis group</taxon>
    </lineage>
</organism>
<evidence type="ECO:0000313" key="4">
    <source>
        <dbReference type="Proteomes" id="UP000033415"/>
    </source>
</evidence>